<gene>
    <name evidence="4" type="ORF">Pla175_45290</name>
</gene>
<dbReference type="InterPro" id="IPR013324">
    <property type="entry name" value="RNA_pol_sigma_r3/r4-like"/>
</dbReference>
<organism evidence="4 5">
    <name type="scientific">Pirellulimonas nuda</name>
    <dbReference type="NCBI Taxonomy" id="2528009"/>
    <lineage>
        <taxon>Bacteria</taxon>
        <taxon>Pseudomonadati</taxon>
        <taxon>Planctomycetota</taxon>
        <taxon>Planctomycetia</taxon>
        <taxon>Pirellulales</taxon>
        <taxon>Lacipirellulaceae</taxon>
        <taxon>Pirellulimonas</taxon>
    </lineage>
</organism>
<evidence type="ECO:0000313" key="4">
    <source>
        <dbReference type="EMBL" id="QDU91111.1"/>
    </source>
</evidence>
<dbReference type="KEGG" id="pnd:Pla175_45290"/>
<feature type="compositionally biased region" description="Low complexity" evidence="1">
    <location>
        <begin position="94"/>
        <end position="103"/>
    </location>
</feature>
<dbReference type="OrthoDB" id="9797643at2"/>
<keyword evidence="5" id="KW-1185">Reference proteome</keyword>
<dbReference type="AlphaFoldDB" id="A0A518DHZ9"/>
<name>A0A518DHZ9_9BACT</name>
<dbReference type="Pfam" id="PF22747">
    <property type="entry name" value="Zn_ribbon_DUF2089"/>
    <property type="match status" value="1"/>
</dbReference>
<dbReference type="InterPro" id="IPR036388">
    <property type="entry name" value="WH-like_DNA-bd_sf"/>
</dbReference>
<dbReference type="InterPro" id="IPR053957">
    <property type="entry name" value="DUF2089_Zn_ribbon"/>
</dbReference>
<dbReference type="Pfam" id="PF09862">
    <property type="entry name" value="DUF2089"/>
    <property type="match status" value="1"/>
</dbReference>
<dbReference type="Gene3D" id="1.10.10.10">
    <property type="entry name" value="Winged helix-like DNA-binding domain superfamily/Winged helix DNA-binding domain"/>
    <property type="match status" value="1"/>
</dbReference>
<protein>
    <submittedName>
        <fullName evidence="4">RNA polymerase sigma factor RpoE</fullName>
    </submittedName>
</protein>
<sequence length="126" mass="13308">MSKRLTNACPYCEGPMATTRMACGKCHVAVEGAFPASRLGDLPTEHQRFVELFVLCGGSLKKIAEQAGVSYPTVRSRLDRVIETLRQTIADSNAPAGAPAGAKPAPPADAMPLSAEEAARLIKSIQ</sequence>
<dbReference type="SUPFAM" id="SSF88659">
    <property type="entry name" value="Sigma3 and sigma4 domains of RNA polymerase sigma factors"/>
    <property type="match status" value="1"/>
</dbReference>
<feature type="domain" description="DUF2089" evidence="3">
    <location>
        <begin position="9"/>
        <end position="38"/>
    </location>
</feature>
<evidence type="ECO:0000256" key="1">
    <source>
        <dbReference type="SAM" id="MobiDB-lite"/>
    </source>
</evidence>
<evidence type="ECO:0000313" key="5">
    <source>
        <dbReference type="Proteomes" id="UP000317429"/>
    </source>
</evidence>
<proteinExistence type="predicted"/>
<accession>A0A518DHZ9</accession>
<dbReference type="EMBL" id="CP036291">
    <property type="protein sequence ID" value="QDU91111.1"/>
    <property type="molecule type" value="Genomic_DNA"/>
</dbReference>
<evidence type="ECO:0000259" key="3">
    <source>
        <dbReference type="Pfam" id="PF22747"/>
    </source>
</evidence>
<dbReference type="InterPro" id="IPR018658">
    <property type="entry name" value="DUF2089"/>
</dbReference>
<feature type="region of interest" description="Disordered" evidence="1">
    <location>
        <begin position="92"/>
        <end position="113"/>
    </location>
</feature>
<dbReference type="Proteomes" id="UP000317429">
    <property type="component" value="Chromosome"/>
</dbReference>
<reference evidence="4 5" key="1">
    <citation type="submission" date="2019-02" db="EMBL/GenBank/DDBJ databases">
        <title>Deep-cultivation of Planctomycetes and their phenomic and genomic characterization uncovers novel biology.</title>
        <authorList>
            <person name="Wiegand S."/>
            <person name="Jogler M."/>
            <person name="Boedeker C."/>
            <person name="Pinto D."/>
            <person name="Vollmers J."/>
            <person name="Rivas-Marin E."/>
            <person name="Kohn T."/>
            <person name="Peeters S.H."/>
            <person name="Heuer A."/>
            <person name="Rast P."/>
            <person name="Oberbeckmann S."/>
            <person name="Bunk B."/>
            <person name="Jeske O."/>
            <person name="Meyerdierks A."/>
            <person name="Storesund J.E."/>
            <person name="Kallscheuer N."/>
            <person name="Luecker S."/>
            <person name="Lage O.M."/>
            <person name="Pohl T."/>
            <person name="Merkel B.J."/>
            <person name="Hornburger P."/>
            <person name="Mueller R.-W."/>
            <person name="Bruemmer F."/>
            <person name="Labrenz M."/>
            <person name="Spormann A.M."/>
            <person name="Op den Camp H."/>
            <person name="Overmann J."/>
            <person name="Amann R."/>
            <person name="Jetten M.S.M."/>
            <person name="Mascher T."/>
            <person name="Medema M.H."/>
            <person name="Devos D.P."/>
            <person name="Kaster A.-K."/>
            <person name="Ovreas L."/>
            <person name="Rohde M."/>
            <person name="Galperin M.Y."/>
            <person name="Jogler C."/>
        </authorList>
    </citation>
    <scope>NUCLEOTIDE SEQUENCE [LARGE SCALE GENOMIC DNA]</scope>
    <source>
        <strain evidence="4 5">Pla175</strain>
    </source>
</reference>
<feature type="domain" description="DUF2089" evidence="2">
    <location>
        <begin position="42"/>
        <end position="86"/>
    </location>
</feature>
<dbReference type="RefSeq" id="WP_145290911.1">
    <property type="nucleotide sequence ID" value="NZ_CP036291.1"/>
</dbReference>
<evidence type="ECO:0000259" key="2">
    <source>
        <dbReference type="Pfam" id="PF09862"/>
    </source>
</evidence>